<evidence type="ECO:0000313" key="3">
    <source>
        <dbReference type="Proteomes" id="UP001186944"/>
    </source>
</evidence>
<keyword evidence="3" id="KW-1185">Reference proteome</keyword>
<name>A0AA88Y5M7_PINIB</name>
<dbReference type="InterPro" id="IPR024810">
    <property type="entry name" value="MAB21L/cGLR"/>
</dbReference>
<sequence length="591" mass="68521">MAAAYPTDEQTVISRGLYRLVSDIIGPECIVHLRRQKNDIRDLFMGCDTSKSSKTVTSGSRAEGFLFKSSDADIIDIDSNIVVVKSNTWHLSNTRDFPNILLMETDIVPPGFALLKCLKYDDRDKQLYKSLVRRGNDLYVSSRIARESCAIDGVSYTHGPCNSGGMIGDEYDIAYTLKCPFWPNQAKSFILRSLRHGWPSFDVMKDICEEGCHFVPINSRVHAYSESADLEWRISTVRAEKKLVYSMNHCQFLCYGLMKIILNEVLKKDPETGELLCSYFMKTAVFWEMSEHKEDWSPLNFICKFWNVFRRIIKWVSTGYCPNFFIPQHNMFLGKVYGRHQRDLMTRLRKLHDEGYQFLLRCPSLNKKLTTIINQPMKARRIITNEKDYVKRTEIEAMRMKLIIASSMIDWPTETGQMIKVLSNTVVLTASSNDMTSSLRLNTHNILQRIAVMLFLTNDTQHRSLSNKQRSWYINIAKSILRKTKSFFCLEKLFHAVCMYRSGNYHKTIDIIHLIKERLQSQQYKYTWNLDGNTVYECKEKGMTYLEILKKLVVSSYTFESELSVEELKLESSASEETIGCEVLFIPPLVF</sequence>
<dbReference type="PANTHER" id="PTHR10656:SF69">
    <property type="entry name" value="MAB-21-LIKE HHH_H2TH-LIKE DOMAIN-CONTAINING PROTEIN"/>
    <property type="match status" value="1"/>
</dbReference>
<comment type="caution">
    <text evidence="2">The sequence shown here is derived from an EMBL/GenBank/DDBJ whole genome shotgun (WGS) entry which is preliminary data.</text>
</comment>
<accession>A0AA88Y5M7</accession>
<dbReference type="Proteomes" id="UP001186944">
    <property type="component" value="Unassembled WGS sequence"/>
</dbReference>
<organism evidence="2 3">
    <name type="scientific">Pinctada imbricata</name>
    <name type="common">Atlantic pearl-oyster</name>
    <name type="synonym">Pinctada martensii</name>
    <dbReference type="NCBI Taxonomy" id="66713"/>
    <lineage>
        <taxon>Eukaryota</taxon>
        <taxon>Metazoa</taxon>
        <taxon>Spiralia</taxon>
        <taxon>Lophotrochozoa</taxon>
        <taxon>Mollusca</taxon>
        <taxon>Bivalvia</taxon>
        <taxon>Autobranchia</taxon>
        <taxon>Pteriomorphia</taxon>
        <taxon>Pterioida</taxon>
        <taxon>Pterioidea</taxon>
        <taxon>Pteriidae</taxon>
        <taxon>Pinctada</taxon>
    </lineage>
</organism>
<dbReference type="AlphaFoldDB" id="A0AA88Y5M7"/>
<evidence type="ECO:0000313" key="2">
    <source>
        <dbReference type="EMBL" id="KAK3098975.1"/>
    </source>
</evidence>
<dbReference type="PANTHER" id="PTHR10656">
    <property type="entry name" value="CELL FATE DETERMINING PROTEIN MAB21-RELATED"/>
    <property type="match status" value="1"/>
</dbReference>
<protein>
    <recommendedName>
        <fullName evidence="1">Mab-21-like HhH/H2TH-like domain-containing protein</fullName>
    </recommendedName>
</protein>
<feature type="domain" description="Mab-21-like HhH/H2TH-like" evidence="1">
    <location>
        <begin position="253"/>
        <end position="345"/>
    </location>
</feature>
<dbReference type="Pfam" id="PF20266">
    <property type="entry name" value="Mab-21_C"/>
    <property type="match status" value="1"/>
</dbReference>
<evidence type="ECO:0000259" key="1">
    <source>
        <dbReference type="Pfam" id="PF20266"/>
    </source>
</evidence>
<dbReference type="Gene3D" id="1.10.1410.40">
    <property type="match status" value="1"/>
</dbReference>
<dbReference type="EMBL" id="VSWD01000007">
    <property type="protein sequence ID" value="KAK3098975.1"/>
    <property type="molecule type" value="Genomic_DNA"/>
</dbReference>
<proteinExistence type="predicted"/>
<dbReference type="InterPro" id="IPR046906">
    <property type="entry name" value="Mab-21_HhH/H2TH-like"/>
</dbReference>
<dbReference type="SMART" id="SM01265">
    <property type="entry name" value="Mab-21"/>
    <property type="match status" value="1"/>
</dbReference>
<reference evidence="2" key="1">
    <citation type="submission" date="2019-08" db="EMBL/GenBank/DDBJ databases">
        <title>The improved chromosome-level genome for the pearl oyster Pinctada fucata martensii using PacBio sequencing and Hi-C.</title>
        <authorList>
            <person name="Zheng Z."/>
        </authorList>
    </citation>
    <scope>NUCLEOTIDE SEQUENCE</scope>
    <source>
        <strain evidence="2">ZZ-2019</strain>
        <tissue evidence="2">Adductor muscle</tissue>
    </source>
</reference>
<gene>
    <name evidence="2" type="ORF">FSP39_024891</name>
</gene>